<dbReference type="GO" id="GO:0031418">
    <property type="term" value="F:L-ascorbic acid binding"/>
    <property type="evidence" value="ECO:0007669"/>
    <property type="project" value="InterPro"/>
</dbReference>
<keyword evidence="3" id="KW-0223">Dioxygenase</keyword>
<feature type="domain" description="Fe2OG dioxygenase" evidence="8">
    <location>
        <begin position="404"/>
        <end position="560"/>
    </location>
</feature>
<dbReference type="InterPro" id="IPR006620">
    <property type="entry name" value="Pro_4_hyd_alph"/>
</dbReference>
<organism evidence="9">
    <name type="scientific">Amphora coffeiformis</name>
    <dbReference type="NCBI Taxonomy" id="265554"/>
    <lineage>
        <taxon>Eukaryota</taxon>
        <taxon>Sar</taxon>
        <taxon>Stramenopiles</taxon>
        <taxon>Ochrophyta</taxon>
        <taxon>Bacillariophyta</taxon>
        <taxon>Bacillariophyceae</taxon>
        <taxon>Bacillariophycidae</taxon>
        <taxon>Thalassiophysales</taxon>
        <taxon>Catenulaceae</taxon>
        <taxon>Amphora</taxon>
    </lineage>
</organism>
<evidence type="ECO:0000256" key="4">
    <source>
        <dbReference type="ARBA" id="ARBA00023002"/>
    </source>
</evidence>
<dbReference type="InterPro" id="IPR005123">
    <property type="entry name" value="Oxoglu/Fe-dep_dioxygenase_dom"/>
</dbReference>
<dbReference type="Pfam" id="PF13640">
    <property type="entry name" value="2OG-FeII_Oxy_3"/>
    <property type="match status" value="1"/>
</dbReference>
<keyword evidence="7" id="KW-0812">Transmembrane</keyword>
<evidence type="ECO:0000256" key="1">
    <source>
        <dbReference type="ARBA" id="ARBA00001961"/>
    </source>
</evidence>
<gene>
    <name evidence="9" type="ORF">ACOF00016_LOCUS1642</name>
</gene>
<evidence type="ECO:0000256" key="7">
    <source>
        <dbReference type="SAM" id="Phobius"/>
    </source>
</evidence>
<feature type="region of interest" description="Disordered" evidence="6">
    <location>
        <begin position="1"/>
        <end position="29"/>
    </location>
</feature>
<protein>
    <recommendedName>
        <fullName evidence="8">Fe2OG dioxygenase domain-containing protein</fullName>
    </recommendedName>
</protein>
<keyword evidence="2" id="KW-0479">Metal-binding</keyword>
<evidence type="ECO:0000259" key="8">
    <source>
        <dbReference type="PROSITE" id="PS51471"/>
    </source>
</evidence>
<feature type="transmembrane region" description="Helical" evidence="7">
    <location>
        <begin position="37"/>
        <end position="56"/>
    </location>
</feature>
<evidence type="ECO:0000256" key="6">
    <source>
        <dbReference type="SAM" id="MobiDB-lite"/>
    </source>
</evidence>
<dbReference type="InterPro" id="IPR044862">
    <property type="entry name" value="Pro_4_hyd_alph_FE2OG_OXY"/>
</dbReference>
<reference evidence="9" key="1">
    <citation type="submission" date="2021-01" db="EMBL/GenBank/DDBJ databases">
        <authorList>
            <person name="Corre E."/>
            <person name="Pelletier E."/>
            <person name="Niang G."/>
            <person name="Scheremetjew M."/>
            <person name="Finn R."/>
            <person name="Kale V."/>
            <person name="Holt S."/>
            <person name="Cochrane G."/>
            <person name="Meng A."/>
            <person name="Brown T."/>
            <person name="Cohen L."/>
        </authorList>
    </citation>
    <scope>NUCLEOTIDE SEQUENCE</scope>
    <source>
        <strain evidence="9">CCMP127</strain>
    </source>
</reference>
<accession>A0A7S3P366</accession>
<dbReference type="PANTHER" id="PTHR10869">
    <property type="entry name" value="PROLYL 4-HYDROXYLASE ALPHA SUBUNIT"/>
    <property type="match status" value="1"/>
</dbReference>
<dbReference type="GO" id="GO:0005506">
    <property type="term" value="F:iron ion binding"/>
    <property type="evidence" value="ECO:0007669"/>
    <property type="project" value="InterPro"/>
</dbReference>
<dbReference type="GO" id="GO:0005783">
    <property type="term" value="C:endoplasmic reticulum"/>
    <property type="evidence" value="ECO:0007669"/>
    <property type="project" value="TreeGrafter"/>
</dbReference>
<keyword evidence="7" id="KW-0472">Membrane</keyword>
<dbReference type="EMBL" id="HBIM01001877">
    <property type="protein sequence ID" value="CAE0403442.1"/>
    <property type="molecule type" value="Transcribed_RNA"/>
</dbReference>
<dbReference type="PANTHER" id="PTHR10869:SF226">
    <property type="entry name" value="PROLYL 4-HYDROXYLASE ALPHA SUBUNIT DOMAIN-CONTAINING PROTEIN"/>
    <property type="match status" value="1"/>
</dbReference>
<evidence type="ECO:0000313" key="9">
    <source>
        <dbReference type="EMBL" id="CAE0403442.1"/>
    </source>
</evidence>
<evidence type="ECO:0000256" key="5">
    <source>
        <dbReference type="ARBA" id="ARBA00023004"/>
    </source>
</evidence>
<dbReference type="AlphaFoldDB" id="A0A7S3P366"/>
<keyword evidence="5" id="KW-0408">Iron</keyword>
<evidence type="ECO:0000256" key="2">
    <source>
        <dbReference type="ARBA" id="ARBA00022723"/>
    </source>
</evidence>
<keyword evidence="4" id="KW-0560">Oxidoreductase</keyword>
<keyword evidence="7" id="KW-1133">Transmembrane helix</keyword>
<evidence type="ECO:0000256" key="3">
    <source>
        <dbReference type="ARBA" id="ARBA00022964"/>
    </source>
</evidence>
<sequence length="575" mass="64739">MNDQSIKPKKENAPSSRHHLNRSFVPPKMRSDEGGPLTARVFLLYLVIPYLIGFYYSKNNLEFVRGKLDQFVAFVDTTFSSEPVKYSEAPPDVCFNRLRVILHNGLHIKDHDKPFQNMTILLHRNGEPEPCGRTSVDIMDGFEKLLQKEGRCPLNFEKYQLDALLTRLLHNILTEESSCHSSDATQHQGLYSYCDRGVAKTPILPDHEQLKAIEHGDNADTTSLPCHFHSSHGIRVTSLPFFAQLARSVKVPSVEENVCSEEEGSMECIADQIYSRELHLYAVPAGRVFMFAPSHVGQIIPLPHIQGGDPGQPVYLQVLSIRPRIFDIINFFDRRDSDDLIEGILQETREAYRMKRSSVGSTEYKHNDLKRTSESGFDTGSPIAMKLKRRGMTMLGFDTYQERFTDGLQILRYNETTAYNSHLDWMNPAESGAFDLESSGIGGNRFATILLYLSDLGENEGGETVFPKAPPPSERNETVQEAIERLRESGVLSGIRAGSWEERMVGECQTQFAVKPRAGRAVLFYSQNPDGSKDGLSLHGACPVLIGDKWAANLWAWNTPRQGFKGSPRKKNVEL</sequence>
<dbReference type="SMART" id="SM00702">
    <property type="entry name" value="P4Hc"/>
    <property type="match status" value="1"/>
</dbReference>
<dbReference type="Gene3D" id="2.60.120.620">
    <property type="entry name" value="q2cbj1_9rhob like domain"/>
    <property type="match status" value="1"/>
</dbReference>
<proteinExistence type="predicted"/>
<feature type="compositionally biased region" description="Basic and acidic residues" evidence="6">
    <location>
        <begin position="1"/>
        <end position="12"/>
    </location>
</feature>
<name>A0A7S3P366_9STRA</name>
<comment type="cofactor">
    <cofactor evidence="1">
        <name>L-ascorbate</name>
        <dbReference type="ChEBI" id="CHEBI:38290"/>
    </cofactor>
</comment>
<dbReference type="InterPro" id="IPR045054">
    <property type="entry name" value="P4HA-like"/>
</dbReference>
<dbReference type="PROSITE" id="PS51471">
    <property type="entry name" value="FE2OG_OXY"/>
    <property type="match status" value="1"/>
</dbReference>
<dbReference type="GO" id="GO:0004656">
    <property type="term" value="F:procollagen-proline 4-dioxygenase activity"/>
    <property type="evidence" value="ECO:0007669"/>
    <property type="project" value="TreeGrafter"/>
</dbReference>